<organism evidence="2 3">
    <name type="scientific">Cyclostephanos tholiformis</name>
    <dbReference type="NCBI Taxonomy" id="382380"/>
    <lineage>
        <taxon>Eukaryota</taxon>
        <taxon>Sar</taxon>
        <taxon>Stramenopiles</taxon>
        <taxon>Ochrophyta</taxon>
        <taxon>Bacillariophyta</taxon>
        <taxon>Coscinodiscophyceae</taxon>
        <taxon>Thalassiosirophycidae</taxon>
        <taxon>Stephanodiscales</taxon>
        <taxon>Stephanodiscaceae</taxon>
        <taxon>Cyclostephanos</taxon>
    </lineage>
</organism>
<proteinExistence type="predicted"/>
<dbReference type="EMBL" id="JALLPB020000225">
    <property type="protein sequence ID" value="KAL3811945.1"/>
    <property type="molecule type" value="Genomic_DNA"/>
</dbReference>
<evidence type="ECO:0000313" key="3">
    <source>
        <dbReference type="Proteomes" id="UP001530377"/>
    </source>
</evidence>
<gene>
    <name evidence="2" type="ORF">ACHAXA_007225</name>
</gene>
<accession>A0ABD3RG66</accession>
<reference evidence="2 3" key="1">
    <citation type="submission" date="2024-10" db="EMBL/GenBank/DDBJ databases">
        <title>Updated reference genomes for cyclostephanoid diatoms.</title>
        <authorList>
            <person name="Roberts W.R."/>
            <person name="Alverson A.J."/>
        </authorList>
    </citation>
    <scope>NUCLEOTIDE SEQUENCE [LARGE SCALE GENOMIC DNA]</scope>
    <source>
        <strain evidence="2 3">AJA228-03</strain>
    </source>
</reference>
<evidence type="ECO:0000313" key="2">
    <source>
        <dbReference type="EMBL" id="KAL3811945.1"/>
    </source>
</evidence>
<comment type="caution">
    <text evidence="2">The sequence shown here is derived from an EMBL/GenBank/DDBJ whole genome shotgun (WGS) entry which is preliminary data.</text>
</comment>
<evidence type="ECO:0000256" key="1">
    <source>
        <dbReference type="SAM" id="MobiDB-lite"/>
    </source>
</evidence>
<protein>
    <submittedName>
        <fullName evidence="2">Uncharacterized protein</fullName>
    </submittedName>
</protein>
<keyword evidence="3" id="KW-1185">Reference proteome</keyword>
<name>A0ABD3RG66_9STRA</name>
<feature type="compositionally biased region" description="Basic and acidic residues" evidence="1">
    <location>
        <begin position="1"/>
        <end position="10"/>
    </location>
</feature>
<feature type="region of interest" description="Disordered" evidence="1">
    <location>
        <begin position="1"/>
        <end position="24"/>
    </location>
</feature>
<sequence>MISIKEEWREGGGGGGGCSDMDGDGSCVNRASTMKNRMMGNDDDDFEHFQLMVLSPGQVNLLRWEADGTIIQEYGARVGLLPNLIPTLIEYARDMGLLDIMTHMLYDDPLPPNGASNMFWFNTADELSHKDALSTLVKGGFNDILHGISETFDLDKLHVNSFGFIAVTECKCGFMHTNWDDIDGHAFHYLIGISSPEDAGPEFVVVNRNGMRGETFYGTNAGVLVRDGTMHGTRDCDHCMSWGVRITASIYLVDVMRDNLRILVGDTTSIFPPVEEVGEEWIWSQRGWHWCKGEDVGGPGLVGDLGMSKFPFEDKSVGCMWDNCKNEGNNWRNACLKMHRVFMDDENKYIMGKV</sequence>
<dbReference type="Proteomes" id="UP001530377">
    <property type="component" value="Unassembled WGS sequence"/>
</dbReference>
<dbReference type="AlphaFoldDB" id="A0ABD3RG66"/>